<protein>
    <recommendedName>
        <fullName evidence="8">Type II toxin-antitoxin system HipA family toxin</fullName>
    </recommendedName>
</protein>
<dbReference type="STRING" id="264251.FB00_18020"/>
<dbReference type="Proteomes" id="UP000035265">
    <property type="component" value="Unassembled WGS sequence"/>
</dbReference>
<evidence type="ECO:0000256" key="2">
    <source>
        <dbReference type="ARBA" id="ARBA00022679"/>
    </source>
</evidence>
<comment type="similarity">
    <text evidence="1">Belongs to the HipA Ser/Thr kinase family.</text>
</comment>
<dbReference type="NCBIfam" id="TIGR03071">
    <property type="entry name" value="couple_hipA"/>
    <property type="match status" value="1"/>
</dbReference>
<dbReference type="InterPro" id="IPR017508">
    <property type="entry name" value="HipA_N1"/>
</dbReference>
<keyword evidence="7" id="KW-1185">Reference proteome</keyword>
<dbReference type="AlphaFoldDB" id="A0A0H2KZG0"/>
<evidence type="ECO:0000259" key="5">
    <source>
        <dbReference type="Pfam" id="PF13657"/>
    </source>
</evidence>
<evidence type="ECO:0000256" key="1">
    <source>
        <dbReference type="ARBA" id="ARBA00010164"/>
    </source>
</evidence>
<reference evidence="6 7" key="1">
    <citation type="submission" date="2014-05" db="EMBL/GenBank/DDBJ databases">
        <title>Cellulosimicrobium funkei U11 genome.</title>
        <authorList>
            <person name="Hu C."/>
            <person name="Gong Y."/>
            <person name="Wan W."/>
            <person name="Jiang M."/>
        </authorList>
    </citation>
    <scope>NUCLEOTIDE SEQUENCE [LARGE SCALE GENOMIC DNA]</scope>
    <source>
        <strain evidence="6 7">U11</strain>
    </source>
</reference>
<dbReference type="RefSeq" id="WP_052877761.1">
    <property type="nucleotide sequence ID" value="NZ_JNBQ01000037.1"/>
</dbReference>
<dbReference type="Gene3D" id="1.10.1070.20">
    <property type="match status" value="1"/>
</dbReference>
<evidence type="ECO:0000256" key="3">
    <source>
        <dbReference type="ARBA" id="ARBA00022777"/>
    </source>
</evidence>
<evidence type="ECO:0000259" key="4">
    <source>
        <dbReference type="Pfam" id="PF07804"/>
    </source>
</evidence>
<evidence type="ECO:0000313" key="6">
    <source>
        <dbReference type="EMBL" id="KLN33347.1"/>
    </source>
</evidence>
<sequence>MTTVTAWLYGTPVATLAPAGTHTTDGTPRVTLTWTADALDRWGHDARVLSHLLPITPPDEPSPHPARVAAWLDGLLPEGRTRDAMAIDAGIDPDDALAFLVHYGHDTAGAVLLAPEGQPLPTPGTPERLDDAAVARLLRAAAARSGGEGRTDHLTSSLPGMEPKITLLRDEHGWARPHGTAPTTHILKVARPSDSPTADLVNTEAAALDLARRVGLTTIDAHVTELDGERAIVVTRYDRVPDPTEPSGTARLHQEDTAQALGINTRDPERKFQHGRRFPSLAAIARTLRDDGTRPDPLLALTTFNLAIGNTDAHAKNISVLRHADGTVRLAPAYDVSMHLHHDHASRVFAMDVAGERDMDHLTAEDLVTEGTTWGLPRRRAQRAVAQTLDGLLAALADIDRDAHPGVSRHAWRTVEHRTTDLRRGLVA</sequence>
<dbReference type="InterPro" id="IPR012893">
    <property type="entry name" value="HipA-like_C"/>
</dbReference>
<feature type="domain" description="HipA N-terminal subdomain 1" evidence="5">
    <location>
        <begin position="7"/>
        <end position="111"/>
    </location>
</feature>
<dbReference type="InterPro" id="IPR052028">
    <property type="entry name" value="HipA_Ser/Thr_kinase"/>
</dbReference>
<dbReference type="GO" id="GO:0004674">
    <property type="term" value="F:protein serine/threonine kinase activity"/>
    <property type="evidence" value="ECO:0007669"/>
    <property type="project" value="TreeGrafter"/>
</dbReference>
<accession>A0A0H2KZG0</accession>
<keyword evidence="3" id="KW-0418">Kinase</keyword>
<dbReference type="PANTHER" id="PTHR37419">
    <property type="entry name" value="SERINE/THREONINE-PROTEIN KINASE TOXIN HIPA"/>
    <property type="match status" value="1"/>
</dbReference>
<gene>
    <name evidence="6" type="ORF">FB00_18020</name>
</gene>
<comment type="caution">
    <text evidence="6">The sequence shown here is derived from an EMBL/GenBank/DDBJ whole genome shotgun (WGS) entry which is preliminary data.</text>
</comment>
<organism evidence="6 7">
    <name type="scientific">Cellulosimicrobium funkei</name>
    <dbReference type="NCBI Taxonomy" id="264251"/>
    <lineage>
        <taxon>Bacteria</taxon>
        <taxon>Bacillati</taxon>
        <taxon>Actinomycetota</taxon>
        <taxon>Actinomycetes</taxon>
        <taxon>Micrococcales</taxon>
        <taxon>Promicromonosporaceae</taxon>
        <taxon>Cellulosimicrobium</taxon>
    </lineage>
</organism>
<feature type="domain" description="HipA-like C-terminal" evidence="4">
    <location>
        <begin position="156"/>
        <end position="391"/>
    </location>
</feature>
<dbReference type="Pfam" id="PF07804">
    <property type="entry name" value="HipA_C"/>
    <property type="match status" value="1"/>
</dbReference>
<dbReference type="EMBL" id="JNBQ01000037">
    <property type="protein sequence ID" value="KLN33347.1"/>
    <property type="molecule type" value="Genomic_DNA"/>
</dbReference>
<dbReference type="PATRIC" id="fig|264251.5.peg.3654"/>
<dbReference type="PANTHER" id="PTHR37419:SF1">
    <property type="entry name" value="SERINE_THREONINE-PROTEIN KINASE TOXIN HIPA"/>
    <property type="match status" value="1"/>
</dbReference>
<keyword evidence="2" id="KW-0808">Transferase</keyword>
<name>A0A0H2KZG0_9MICO</name>
<dbReference type="GO" id="GO:0005829">
    <property type="term" value="C:cytosol"/>
    <property type="evidence" value="ECO:0007669"/>
    <property type="project" value="TreeGrafter"/>
</dbReference>
<evidence type="ECO:0000313" key="7">
    <source>
        <dbReference type="Proteomes" id="UP000035265"/>
    </source>
</evidence>
<dbReference type="Pfam" id="PF13657">
    <property type="entry name" value="Couple_hipA"/>
    <property type="match status" value="1"/>
</dbReference>
<evidence type="ECO:0008006" key="8">
    <source>
        <dbReference type="Google" id="ProtNLM"/>
    </source>
</evidence>
<proteinExistence type="inferred from homology"/>